<reference evidence="18" key="1">
    <citation type="submission" date="2021-12" db="EMBL/GenBank/DDBJ databases">
        <authorList>
            <person name="King R."/>
        </authorList>
    </citation>
    <scope>NUCLEOTIDE SEQUENCE</scope>
</reference>
<comment type="catalytic activity">
    <reaction evidence="15">
        <text>13-(9Z-hexadecenoyloxy)-octadecanoate + H2O = 13-hydroxy-octadecanoate + (9Z)-hexadecenoate + H(+)</text>
        <dbReference type="Rhea" id="RHEA:52076"/>
        <dbReference type="ChEBI" id="CHEBI:15377"/>
        <dbReference type="ChEBI" id="CHEBI:15378"/>
        <dbReference type="ChEBI" id="CHEBI:32372"/>
        <dbReference type="ChEBI" id="CHEBI:136304"/>
        <dbReference type="ChEBI" id="CHEBI:136315"/>
    </reaction>
    <physiologicalReaction direction="left-to-right" evidence="15">
        <dbReference type="Rhea" id="RHEA:52077"/>
    </physiologicalReaction>
</comment>
<evidence type="ECO:0000256" key="4">
    <source>
        <dbReference type="ARBA" id="ARBA00022692"/>
    </source>
</evidence>
<feature type="transmembrane region" description="Helical" evidence="17">
    <location>
        <begin position="171"/>
        <end position="190"/>
    </location>
</feature>
<keyword evidence="5 17" id="KW-1133">Transmembrane helix</keyword>
<evidence type="ECO:0008006" key="20">
    <source>
        <dbReference type="Google" id="ProtNLM"/>
    </source>
</evidence>
<evidence type="ECO:0000256" key="6">
    <source>
        <dbReference type="ARBA" id="ARBA00023136"/>
    </source>
</evidence>
<keyword evidence="4 17" id="KW-0812">Transmembrane</keyword>
<sequence length="246" mass="28883">MLKNYVPKHVVAMVIYIPLVAFYIYSIMFRRGLRLLGKTDPAFQVTEEVRALAKFGPFFFTSWNFGLQIVFMSVAILDALAMLLNLPVTMQKFLGRTRSGMFNGLVVPATLLVSSIFWFLYNYERKLIYPDSVEKVLPSWLNHTLHTLIVLPVLIEFLLPKQYNFVKFSHAFKLLTTYLIVYEIGFYYIYFTENIFLYPIFTRLNWTMRFVFSMLVYGLGCFYTALGILIQGWKKSSDNKRRKKLP</sequence>
<comment type="catalytic activity">
    <reaction evidence="12">
        <text>9-(9Z-octadecenoyloxy)-octadecanoate + H2O = 9-hydroxy-octadecanoate + (9Z)-octadecenoate + H(+)</text>
        <dbReference type="Rhea" id="RHEA:52048"/>
        <dbReference type="ChEBI" id="CHEBI:15377"/>
        <dbReference type="ChEBI" id="CHEBI:15378"/>
        <dbReference type="ChEBI" id="CHEBI:30823"/>
        <dbReference type="ChEBI" id="CHEBI:136282"/>
        <dbReference type="ChEBI" id="CHEBI:136286"/>
    </reaction>
    <physiologicalReaction direction="left-to-right" evidence="12">
        <dbReference type="Rhea" id="RHEA:52049"/>
    </physiologicalReaction>
</comment>
<feature type="transmembrane region" description="Helical" evidence="17">
    <location>
        <begin position="65"/>
        <end position="88"/>
    </location>
</feature>
<evidence type="ECO:0000256" key="1">
    <source>
        <dbReference type="ARBA" id="ARBA00000923"/>
    </source>
</evidence>
<evidence type="ECO:0000256" key="15">
    <source>
        <dbReference type="ARBA" id="ARBA00049322"/>
    </source>
</evidence>
<comment type="catalytic activity">
    <reaction evidence="11">
        <text>12-(9Z-octadecenoyloxy)-octadecanoate + H2O = 12-hydroxyoctadecanoate + (9Z)-octadecenoate + H(+)</text>
        <dbReference type="Rhea" id="RHEA:52060"/>
        <dbReference type="ChEBI" id="CHEBI:15377"/>
        <dbReference type="ChEBI" id="CHEBI:15378"/>
        <dbReference type="ChEBI" id="CHEBI:30823"/>
        <dbReference type="ChEBI" id="CHEBI:84201"/>
        <dbReference type="ChEBI" id="CHEBI:136302"/>
    </reaction>
    <physiologicalReaction direction="left-to-right" evidence="11">
        <dbReference type="Rhea" id="RHEA:52061"/>
    </physiologicalReaction>
</comment>
<comment type="catalytic activity">
    <reaction evidence="8">
        <text>13-octadecanoyloxy-octadecanoate + H2O = 13-hydroxy-octadecanoate + octadecanoate + H(+)</text>
        <dbReference type="Rhea" id="RHEA:52084"/>
        <dbReference type="ChEBI" id="CHEBI:15377"/>
        <dbReference type="ChEBI" id="CHEBI:15378"/>
        <dbReference type="ChEBI" id="CHEBI:25629"/>
        <dbReference type="ChEBI" id="CHEBI:136304"/>
        <dbReference type="ChEBI" id="CHEBI:136335"/>
    </reaction>
    <physiologicalReaction direction="left-to-right" evidence="8">
        <dbReference type="Rhea" id="RHEA:52085"/>
    </physiologicalReaction>
</comment>
<comment type="subcellular location">
    <subcellularLocation>
        <location evidence="2">Endomembrane system</location>
        <topology evidence="2">Multi-pass membrane protein</topology>
    </subcellularLocation>
</comment>
<evidence type="ECO:0000256" key="14">
    <source>
        <dbReference type="ARBA" id="ARBA00049296"/>
    </source>
</evidence>
<proteinExistence type="inferred from homology"/>
<evidence type="ECO:0000256" key="13">
    <source>
        <dbReference type="ARBA" id="ARBA00049221"/>
    </source>
</evidence>
<name>A0A9P0BAW8_BRAAE</name>
<comment type="similarity">
    <text evidence="3">Belongs to the AIG1 family.</text>
</comment>
<evidence type="ECO:0000256" key="16">
    <source>
        <dbReference type="ARBA" id="ARBA00049428"/>
    </source>
</evidence>
<evidence type="ECO:0000256" key="9">
    <source>
        <dbReference type="ARBA" id="ARBA00047863"/>
    </source>
</evidence>
<feature type="transmembrane region" description="Helical" evidence="17">
    <location>
        <begin position="210"/>
        <end position="233"/>
    </location>
</feature>
<evidence type="ECO:0000256" key="3">
    <source>
        <dbReference type="ARBA" id="ARBA00009300"/>
    </source>
</evidence>
<feature type="transmembrane region" description="Helical" evidence="17">
    <location>
        <begin position="100"/>
        <end position="120"/>
    </location>
</feature>
<evidence type="ECO:0000313" key="18">
    <source>
        <dbReference type="EMBL" id="CAH0559468.1"/>
    </source>
</evidence>
<dbReference type="OrthoDB" id="1898221at2759"/>
<comment type="catalytic activity">
    <reaction evidence="7">
        <text>12-hexadecanoyloxy-octadecanoate + H2O = 12-hydroxyoctadecanoate + hexadecanoate + H(+)</text>
        <dbReference type="Rhea" id="RHEA:52056"/>
        <dbReference type="ChEBI" id="CHEBI:7896"/>
        <dbReference type="ChEBI" id="CHEBI:15377"/>
        <dbReference type="ChEBI" id="CHEBI:15378"/>
        <dbReference type="ChEBI" id="CHEBI:83677"/>
        <dbReference type="ChEBI" id="CHEBI:84201"/>
    </reaction>
    <physiologicalReaction direction="left-to-right" evidence="7">
        <dbReference type="Rhea" id="RHEA:52057"/>
    </physiologicalReaction>
</comment>
<comment type="catalytic activity">
    <reaction evidence="16">
        <text>12-(9Z-hexadecenoyloxy)-octadecanoate + H2O = 12-hydroxyoctadecanoate + (9Z)-hexadecenoate + H(+)</text>
        <dbReference type="Rhea" id="RHEA:52072"/>
        <dbReference type="ChEBI" id="CHEBI:15377"/>
        <dbReference type="ChEBI" id="CHEBI:15378"/>
        <dbReference type="ChEBI" id="CHEBI:32372"/>
        <dbReference type="ChEBI" id="CHEBI:84201"/>
        <dbReference type="ChEBI" id="CHEBI:136312"/>
    </reaction>
    <physiologicalReaction direction="left-to-right" evidence="16">
        <dbReference type="Rhea" id="RHEA:52073"/>
    </physiologicalReaction>
</comment>
<feature type="transmembrane region" description="Helical" evidence="17">
    <location>
        <begin position="9"/>
        <end position="28"/>
    </location>
</feature>
<feature type="transmembrane region" description="Helical" evidence="17">
    <location>
        <begin position="140"/>
        <end position="159"/>
    </location>
</feature>
<dbReference type="AlphaFoldDB" id="A0A9P0BAW8"/>
<evidence type="ECO:0000256" key="12">
    <source>
        <dbReference type="ARBA" id="ARBA00048800"/>
    </source>
</evidence>
<evidence type="ECO:0000256" key="8">
    <source>
        <dbReference type="ARBA" id="ARBA00047427"/>
    </source>
</evidence>
<comment type="catalytic activity">
    <reaction evidence="10">
        <text>12-octadecanoyloxy-octadecanoate + H2O = 12-hydroxyoctadecanoate + octadecanoate + H(+)</text>
        <dbReference type="Rhea" id="RHEA:52080"/>
        <dbReference type="ChEBI" id="CHEBI:15377"/>
        <dbReference type="ChEBI" id="CHEBI:15378"/>
        <dbReference type="ChEBI" id="CHEBI:25629"/>
        <dbReference type="ChEBI" id="CHEBI:84201"/>
        <dbReference type="ChEBI" id="CHEBI:136330"/>
    </reaction>
    <physiologicalReaction direction="left-to-right" evidence="10">
        <dbReference type="Rhea" id="RHEA:52081"/>
    </physiologicalReaction>
</comment>
<comment type="catalytic activity">
    <reaction evidence="14">
        <text>13-(9Z-octadecenoyloxy)-octadecanoate + H2O = 13-hydroxy-octadecanoate + (9Z)-octadecenoate + H(+)</text>
        <dbReference type="Rhea" id="RHEA:52064"/>
        <dbReference type="ChEBI" id="CHEBI:15377"/>
        <dbReference type="ChEBI" id="CHEBI:15378"/>
        <dbReference type="ChEBI" id="CHEBI:30823"/>
        <dbReference type="ChEBI" id="CHEBI:136303"/>
        <dbReference type="ChEBI" id="CHEBI:136304"/>
    </reaction>
    <physiologicalReaction direction="left-to-right" evidence="14">
        <dbReference type="Rhea" id="RHEA:52065"/>
    </physiologicalReaction>
</comment>
<dbReference type="PANTHER" id="PTHR10989:SF16">
    <property type="entry name" value="AT02829P-RELATED"/>
    <property type="match status" value="1"/>
</dbReference>
<accession>A0A9P0BAW8</accession>
<evidence type="ECO:0000256" key="11">
    <source>
        <dbReference type="ARBA" id="ARBA00048701"/>
    </source>
</evidence>
<protein>
    <recommendedName>
        <fullName evidence="20">Androgen-dependent TFPI-regulating protein</fullName>
    </recommendedName>
</protein>
<evidence type="ECO:0000256" key="10">
    <source>
        <dbReference type="ARBA" id="ARBA00048680"/>
    </source>
</evidence>
<dbReference type="InterPro" id="IPR006838">
    <property type="entry name" value="ADTRP_AIG1"/>
</dbReference>
<dbReference type="PANTHER" id="PTHR10989">
    <property type="entry name" value="ANDROGEN-INDUCED PROTEIN 1-RELATED"/>
    <property type="match status" value="1"/>
</dbReference>
<dbReference type="Proteomes" id="UP001154078">
    <property type="component" value="Chromosome 6"/>
</dbReference>
<dbReference type="GO" id="GO:0012505">
    <property type="term" value="C:endomembrane system"/>
    <property type="evidence" value="ECO:0007669"/>
    <property type="project" value="UniProtKB-SubCell"/>
</dbReference>
<evidence type="ECO:0000256" key="7">
    <source>
        <dbReference type="ARBA" id="ARBA00047368"/>
    </source>
</evidence>
<gene>
    <name evidence="18" type="ORF">MELIAE_LOCUS9555</name>
</gene>
<evidence type="ECO:0000256" key="5">
    <source>
        <dbReference type="ARBA" id="ARBA00022989"/>
    </source>
</evidence>
<keyword evidence="6 17" id="KW-0472">Membrane</keyword>
<evidence type="ECO:0000256" key="17">
    <source>
        <dbReference type="SAM" id="Phobius"/>
    </source>
</evidence>
<evidence type="ECO:0000256" key="2">
    <source>
        <dbReference type="ARBA" id="ARBA00004127"/>
    </source>
</evidence>
<comment type="catalytic activity">
    <reaction evidence="1">
        <text>9-(9Z-hexadecenoyloxy)-octadecanoate + H2O = (9Z)-hexadecenoate + 9-hydroxy-octadecanoate + H(+)</text>
        <dbReference type="Rhea" id="RHEA:52068"/>
        <dbReference type="ChEBI" id="CHEBI:15377"/>
        <dbReference type="ChEBI" id="CHEBI:15378"/>
        <dbReference type="ChEBI" id="CHEBI:32372"/>
        <dbReference type="ChEBI" id="CHEBI:136286"/>
        <dbReference type="ChEBI" id="CHEBI:136309"/>
    </reaction>
    <physiologicalReaction direction="left-to-right" evidence="1">
        <dbReference type="Rhea" id="RHEA:52069"/>
    </physiologicalReaction>
</comment>
<dbReference type="EMBL" id="OV121137">
    <property type="protein sequence ID" value="CAH0559468.1"/>
    <property type="molecule type" value="Genomic_DNA"/>
</dbReference>
<dbReference type="Pfam" id="PF04750">
    <property type="entry name" value="Far-17a_AIG1"/>
    <property type="match status" value="1"/>
</dbReference>
<keyword evidence="19" id="KW-1185">Reference proteome</keyword>
<dbReference type="GO" id="GO:0016020">
    <property type="term" value="C:membrane"/>
    <property type="evidence" value="ECO:0007669"/>
    <property type="project" value="InterPro"/>
</dbReference>
<comment type="catalytic activity">
    <reaction evidence="9">
        <text>9-hexadecanoyloxy-octadecanoate + H2O = 9-hydroxy-octadecanoate + hexadecanoate + H(+)</text>
        <dbReference type="Rhea" id="RHEA:52052"/>
        <dbReference type="ChEBI" id="CHEBI:7896"/>
        <dbReference type="ChEBI" id="CHEBI:15377"/>
        <dbReference type="ChEBI" id="CHEBI:15378"/>
        <dbReference type="ChEBI" id="CHEBI:83670"/>
        <dbReference type="ChEBI" id="CHEBI:136286"/>
    </reaction>
    <physiologicalReaction direction="left-to-right" evidence="9">
        <dbReference type="Rhea" id="RHEA:52053"/>
    </physiologicalReaction>
</comment>
<evidence type="ECO:0000313" key="19">
    <source>
        <dbReference type="Proteomes" id="UP001154078"/>
    </source>
</evidence>
<comment type="catalytic activity">
    <reaction evidence="13">
        <text>9-octadecanoyloxy-octadecanoate + H2O = 9-hydroxy-octadecanoate + octadecanoate + H(+)</text>
        <dbReference type="Rhea" id="RHEA:52096"/>
        <dbReference type="ChEBI" id="CHEBI:15377"/>
        <dbReference type="ChEBI" id="CHEBI:15378"/>
        <dbReference type="ChEBI" id="CHEBI:25629"/>
        <dbReference type="ChEBI" id="CHEBI:136286"/>
        <dbReference type="ChEBI" id="CHEBI:136373"/>
    </reaction>
    <physiologicalReaction direction="left-to-right" evidence="13">
        <dbReference type="Rhea" id="RHEA:52097"/>
    </physiologicalReaction>
</comment>
<organism evidence="18 19">
    <name type="scientific">Brassicogethes aeneus</name>
    <name type="common">Rape pollen beetle</name>
    <name type="synonym">Meligethes aeneus</name>
    <dbReference type="NCBI Taxonomy" id="1431903"/>
    <lineage>
        <taxon>Eukaryota</taxon>
        <taxon>Metazoa</taxon>
        <taxon>Ecdysozoa</taxon>
        <taxon>Arthropoda</taxon>
        <taxon>Hexapoda</taxon>
        <taxon>Insecta</taxon>
        <taxon>Pterygota</taxon>
        <taxon>Neoptera</taxon>
        <taxon>Endopterygota</taxon>
        <taxon>Coleoptera</taxon>
        <taxon>Polyphaga</taxon>
        <taxon>Cucujiformia</taxon>
        <taxon>Nitidulidae</taxon>
        <taxon>Meligethinae</taxon>
        <taxon>Brassicogethes</taxon>
    </lineage>
</organism>